<evidence type="ECO:0000313" key="1">
    <source>
        <dbReference type="EMBL" id="GAY77413.1"/>
    </source>
</evidence>
<comment type="caution">
    <text evidence="1">The sequence shown here is derived from an EMBL/GenBank/DDBJ whole genome shotgun (WGS) entry which is preliminary data.</text>
</comment>
<organism evidence="1 2">
    <name type="scientific">Sporolactobacillus inulinus</name>
    <dbReference type="NCBI Taxonomy" id="2078"/>
    <lineage>
        <taxon>Bacteria</taxon>
        <taxon>Bacillati</taxon>
        <taxon>Bacillota</taxon>
        <taxon>Bacilli</taxon>
        <taxon>Bacillales</taxon>
        <taxon>Sporolactobacillaceae</taxon>
        <taxon>Sporolactobacillus</taxon>
    </lineage>
</organism>
<gene>
    <name evidence="1" type="ORF">NBRC111894_2967</name>
</gene>
<sequence>MSDSKQRHTAYILITPLKGTFALILAKRSFFMHENLLICAI</sequence>
<protein>
    <submittedName>
        <fullName evidence="1">Uncharacterized protein</fullName>
    </submittedName>
</protein>
<reference evidence="1 2" key="1">
    <citation type="submission" date="2017-11" db="EMBL/GenBank/DDBJ databases">
        <title>Draft Genome Sequence of Sporolactobacillus inulinus NBRC 111894 Isolated from Koso, a Japanese Sugar-Vegetable Fermented Beverage.</title>
        <authorList>
            <person name="Chiou T.Y."/>
            <person name="Oshima K."/>
            <person name="Suda W."/>
            <person name="Hattori M."/>
            <person name="Takahashi T."/>
        </authorList>
    </citation>
    <scope>NUCLEOTIDE SEQUENCE [LARGE SCALE GENOMIC DNA]</scope>
    <source>
        <strain evidence="1 2">NBRC111894</strain>
    </source>
</reference>
<evidence type="ECO:0000313" key="2">
    <source>
        <dbReference type="Proteomes" id="UP000319716"/>
    </source>
</evidence>
<proteinExistence type="predicted"/>
<dbReference type="EMBL" id="BEXB01000026">
    <property type="protein sequence ID" value="GAY77413.1"/>
    <property type="molecule type" value="Genomic_DNA"/>
</dbReference>
<accession>A0A4Y1ZEK5</accession>
<name>A0A4Y1ZEK5_9BACL</name>
<dbReference type="AlphaFoldDB" id="A0A4Y1ZEK5"/>
<dbReference type="Proteomes" id="UP000319716">
    <property type="component" value="Unassembled WGS sequence"/>
</dbReference>